<dbReference type="AlphaFoldDB" id="A0A6J5H2J9"/>
<keyword evidence="5" id="KW-0809">Transit peptide</keyword>
<reference evidence="12 13" key="1">
    <citation type="submission" date="2020-04" db="EMBL/GenBank/DDBJ databases">
        <authorList>
            <person name="De Canck E."/>
        </authorList>
    </citation>
    <scope>NUCLEOTIDE SEQUENCE [LARGE SCALE GENOMIC DNA]</scope>
    <source>
        <strain evidence="12 13">LMG 27177</strain>
    </source>
</reference>
<dbReference type="Pfam" id="PF08240">
    <property type="entry name" value="ADH_N"/>
    <property type="match status" value="1"/>
</dbReference>
<dbReference type="SMART" id="SM00829">
    <property type="entry name" value="PKS_ER"/>
    <property type="match status" value="1"/>
</dbReference>
<evidence type="ECO:0000313" key="12">
    <source>
        <dbReference type="EMBL" id="CAB3810132.1"/>
    </source>
</evidence>
<evidence type="ECO:0000256" key="1">
    <source>
        <dbReference type="ARBA" id="ARBA00010371"/>
    </source>
</evidence>
<evidence type="ECO:0000256" key="7">
    <source>
        <dbReference type="ARBA" id="ARBA00023098"/>
    </source>
</evidence>
<dbReference type="CDD" id="cd05282">
    <property type="entry name" value="ETR_like"/>
    <property type="match status" value="1"/>
</dbReference>
<proteinExistence type="inferred from homology"/>
<evidence type="ECO:0000256" key="8">
    <source>
        <dbReference type="ARBA" id="ARBA00023160"/>
    </source>
</evidence>
<name>A0A6J5H2J9_9BURK</name>
<organism evidence="12 13">
    <name type="scientific">Paraburkholderia fynbosensis</name>
    <dbReference type="NCBI Taxonomy" id="1200993"/>
    <lineage>
        <taxon>Bacteria</taxon>
        <taxon>Pseudomonadati</taxon>
        <taxon>Pseudomonadota</taxon>
        <taxon>Betaproteobacteria</taxon>
        <taxon>Burkholderiales</taxon>
        <taxon>Burkholderiaceae</taxon>
        <taxon>Paraburkholderia</taxon>
    </lineage>
</organism>
<keyword evidence="2" id="KW-0444">Lipid biosynthesis</keyword>
<sequence length="367" mass="38416">MKQIRFDRFGVPSQVARCCESAAPGAPSAWEVLVDVEACTVNSADLARLAGRYGELPRLPASVGLEAVGRVVDCGASVHELAMDRVILVGNDNWCQQKRLAASQVFKVAADLDPLQLAALKVNACTALELVRRHAALERGAWIVQTAPLSGVGRAVMQIARHDGLRTVNVVRRADAIAQVRAAGGDAAIVDGPELVQAAKAVTGGAPMVLALDAVGGDGVARLAPLLQRGGSIVNYGMLSGKPIQLDSDALIFRDIVLKGFWLTQRLSRMTLVQRDALMAEAVLLLRAGVLHAEVAATYPLEAVGKALRHVDEPGRRGKVYLLPNGPIGSFVPGGSVDSIGSAAASPHAIAARTASGSTSQIHWGHS</sequence>
<dbReference type="Pfam" id="PF00107">
    <property type="entry name" value="ADH_zinc_N"/>
    <property type="match status" value="1"/>
</dbReference>
<evidence type="ECO:0000259" key="11">
    <source>
        <dbReference type="SMART" id="SM00829"/>
    </source>
</evidence>
<dbReference type="InterPro" id="IPR051034">
    <property type="entry name" value="Mito_Enoyl-ACP_Reductase"/>
</dbReference>
<evidence type="ECO:0000256" key="5">
    <source>
        <dbReference type="ARBA" id="ARBA00022946"/>
    </source>
</evidence>
<dbReference type="Gene3D" id="3.90.180.10">
    <property type="entry name" value="Medium-chain alcohol dehydrogenases, catalytic domain"/>
    <property type="match status" value="1"/>
</dbReference>
<evidence type="ECO:0000256" key="9">
    <source>
        <dbReference type="ARBA" id="ARBA00038963"/>
    </source>
</evidence>
<feature type="domain" description="Enoyl reductase (ER)" evidence="11">
    <location>
        <begin position="10"/>
        <end position="322"/>
    </location>
</feature>
<dbReference type="GO" id="GO:0141148">
    <property type="term" value="F:enoyl-[acyl-carrier-protein] reductase (NADPH) activity"/>
    <property type="evidence" value="ECO:0007669"/>
    <property type="project" value="UniProtKB-EC"/>
</dbReference>
<gene>
    <name evidence="12" type="ORF">LMG27177_07050</name>
</gene>
<keyword evidence="3" id="KW-0276">Fatty acid metabolism</keyword>
<dbReference type="PANTHER" id="PTHR43981">
    <property type="entry name" value="ENOYL-[ACYL-CARRIER-PROTEIN] REDUCTASE, MITOCHONDRIAL"/>
    <property type="match status" value="1"/>
</dbReference>
<keyword evidence="8" id="KW-0275">Fatty acid biosynthesis</keyword>
<keyword evidence="4" id="KW-0521">NADP</keyword>
<evidence type="ECO:0000256" key="3">
    <source>
        <dbReference type="ARBA" id="ARBA00022832"/>
    </source>
</evidence>
<dbReference type="SUPFAM" id="SSF50129">
    <property type="entry name" value="GroES-like"/>
    <property type="match status" value="1"/>
</dbReference>
<evidence type="ECO:0000256" key="4">
    <source>
        <dbReference type="ARBA" id="ARBA00022857"/>
    </source>
</evidence>
<dbReference type="InterPro" id="IPR011032">
    <property type="entry name" value="GroES-like_sf"/>
</dbReference>
<dbReference type="EC" id="1.3.1.104" evidence="9"/>
<dbReference type="GO" id="GO:0006633">
    <property type="term" value="P:fatty acid biosynthetic process"/>
    <property type="evidence" value="ECO:0007669"/>
    <property type="project" value="UniProtKB-KW"/>
</dbReference>
<dbReference type="InterPro" id="IPR020843">
    <property type="entry name" value="ER"/>
</dbReference>
<comment type="catalytic activity">
    <reaction evidence="10">
        <text>a 2,3-saturated acyl-[ACP] + NADP(+) = a (2E)-enoyl-[ACP] + NADPH + H(+)</text>
        <dbReference type="Rhea" id="RHEA:22564"/>
        <dbReference type="Rhea" id="RHEA-COMP:9925"/>
        <dbReference type="Rhea" id="RHEA-COMP:9926"/>
        <dbReference type="ChEBI" id="CHEBI:15378"/>
        <dbReference type="ChEBI" id="CHEBI:57783"/>
        <dbReference type="ChEBI" id="CHEBI:58349"/>
        <dbReference type="ChEBI" id="CHEBI:78784"/>
        <dbReference type="ChEBI" id="CHEBI:78785"/>
        <dbReference type="EC" id="1.3.1.104"/>
    </reaction>
</comment>
<keyword evidence="13" id="KW-1185">Reference proteome</keyword>
<dbReference type="PANTHER" id="PTHR43981:SF2">
    <property type="entry name" value="ENOYL-[ACYL-CARRIER-PROTEIN] REDUCTASE, MITOCHONDRIAL"/>
    <property type="match status" value="1"/>
</dbReference>
<evidence type="ECO:0000313" key="13">
    <source>
        <dbReference type="Proteomes" id="UP000494252"/>
    </source>
</evidence>
<dbReference type="InterPro" id="IPR013154">
    <property type="entry name" value="ADH-like_N"/>
</dbReference>
<keyword evidence="7" id="KW-0443">Lipid metabolism</keyword>
<evidence type="ECO:0000256" key="10">
    <source>
        <dbReference type="ARBA" id="ARBA00048843"/>
    </source>
</evidence>
<dbReference type="SUPFAM" id="SSF51735">
    <property type="entry name" value="NAD(P)-binding Rossmann-fold domains"/>
    <property type="match status" value="1"/>
</dbReference>
<dbReference type="Gene3D" id="3.40.50.720">
    <property type="entry name" value="NAD(P)-binding Rossmann-like Domain"/>
    <property type="match status" value="1"/>
</dbReference>
<dbReference type="InterPro" id="IPR013149">
    <property type="entry name" value="ADH-like_C"/>
</dbReference>
<dbReference type="InterPro" id="IPR036291">
    <property type="entry name" value="NAD(P)-bd_dom_sf"/>
</dbReference>
<keyword evidence="6 12" id="KW-0560">Oxidoreductase</keyword>
<accession>A0A6J5H2J9</accession>
<evidence type="ECO:0000256" key="2">
    <source>
        <dbReference type="ARBA" id="ARBA00022516"/>
    </source>
</evidence>
<dbReference type="Proteomes" id="UP000494252">
    <property type="component" value="Unassembled WGS sequence"/>
</dbReference>
<dbReference type="EMBL" id="CADIKI010000033">
    <property type="protein sequence ID" value="CAB3810132.1"/>
    <property type="molecule type" value="Genomic_DNA"/>
</dbReference>
<comment type="similarity">
    <text evidence="1">Belongs to the zinc-containing alcohol dehydrogenase family. Quinone oxidoreductase subfamily.</text>
</comment>
<protein>
    <recommendedName>
        <fullName evidence="9">enoyl-[acyl-carrier-protein] reductase</fullName>
        <ecNumber evidence="9">1.3.1.104</ecNumber>
    </recommendedName>
</protein>
<dbReference type="RefSeq" id="WP_175166042.1">
    <property type="nucleotide sequence ID" value="NZ_CADIKI010000033.1"/>
</dbReference>
<evidence type="ECO:0000256" key="6">
    <source>
        <dbReference type="ARBA" id="ARBA00023002"/>
    </source>
</evidence>